<dbReference type="EMBL" id="OMOQ01000003">
    <property type="protein sequence ID" value="SPH24393.1"/>
    <property type="molecule type" value="Genomic_DNA"/>
</dbReference>
<gene>
    <name evidence="1" type="ORF">DEA8626_03445</name>
    <name evidence="2" type="ORF">DEA8626_03448</name>
    <name evidence="3" type="ORF">DEA8626_03460</name>
</gene>
<sequence>MCETRKDLQELAAELSATIHLTRRLGFTATAQAMAQVQRELEMVATKPPLAPAEPQI</sequence>
<evidence type="ECO:0000313" key="4">
    <source>
        <dbReference type="Proteomes" id="UP000244924"/>
    </source>
</evidence>
<protein>
    <submittedName>
        <fullName evidence="3">Uncharacterized protein</fullName>
    </submittedName>
</protein>
<evidence type="ECO:0000313" key="2">
    <source>
        <dbReference type="EMBL" id="SPH24396.1"/>
    </source>
</evidence>
<organism evidence="3 4">
    <name type="scientific">Albidovulum aquaemixtae</name>
    <dbReference type="NCBI Taxonomy" id="1542388"/>
    <lineage>
        <taxon>Bacteria</taxon>
        <taxon>Pseudomonadati</taxon>
        <taxon>Pseudomonadota</taxon>
        <taxon>Alphaproteobacteria</taxon>
        <taxon>Rhodobacterales</taxon>
        <taxon>Paracoccaceae</taxon>
        <taxon>Albidovulum</taxon>
    </lineage>
</organism>
<dbReference type="EMBL" id="OMOQ01000003">
    <property type="protein sequence ID" value="SPH24396.1"/>
    <property type="molecule type" value="Genomic_DNA"/>
</dbReference>
<dbReference type="EMBL" id="OMOQ01000003">
    <property type="protein sequence ID" value="SPH24408.1"/>
    <property type="molecule type" value="Genomic_DNA"/>
</dbReference>
<reference evidence="3 4" key="1">
    <citation type="submission" date="2018-03" db="EMBL/GenBank/DDBJ databases">
        <authorList>
            <person name="Keele B.F."/>
        </authorList>
    </citation>
    <scope>NUCLEOTIDE SEQUENCE [LARGE SCALE GENOMIC DNA]</scope>
    <source>
        <strain evidence="3 4">CECT 8626</strain>
    </source>
</reference>
<evidence type="ECO:0000313" key="3">
    <source>
        <dbReference type="EMBL" id="SPH24408.1"/>
    </source>
</evidence>
<name>A0A2R8BLW1_9RHOB</name>
<dbReference type="AlphaFoldDB" id="A0A2R8BLW1"/>
<evidence type="ECO:0000313" key="1">
    <source>
        <dbReference type="EMBL" id="SPH24393.1"/>
    </source>
</evidence>
<dbReference type="Proteomes" id="UP000244924">
    <property type="component" value="Unassembled WGS sequence"/>
</dbReference>
<accession>A0A2R8BLW1</accession>
<proteinExistence type="predicted"/>
<keyword evidence="4" id="KW-1185">Reference proteome</keyword>